<dbReference type="Pfam" id="PF18145">
    <property type="entry name" value="SAVED"/>
    <property type="match status" value="1"/>
</dbReference>
<gene>
    <name evidence="2" type="ORF">OPHB3_2430</name>
</gene>
<dbReference type="EMBL" id="BBXV01000027">
    <property type="protein sequence ID" value="GAQ18490.1"/>
    <property type="molecule type" value="Genomic_DNA"/>
</dbReference>
<organism evidence="2 3">
    <name type="scientific">Oceanobacillus picturae</name>
    <dbReference type="NCBI Taxonomy" id="171693"/>
    <lineage>
        <taxon>Bacteria</taxon>
        <taxon>Bacillati</taxon>
        <taxon>Bacillota</taxon>
        <taxon>Bacilli</taxon>
        <taxon>Bacillales</taxon>
        <taxon>Bacillaceae</taxon>
        <taxon>Oceanobacillus</taxon>
    </lineage>
</organism>
<proteinExistence type="predicted"/>
<evidence type="ECO:0000313" key="3">
    <source>
        <dbReference type="Proteomes" id="UP000052946"/>
    </source>
</evidence>
<dbReference type="GO" id="GO:0004519">
    <property type="term" value="F:endonuclease activity"/>
    <property type="evidence" value="ECO:0007669"/>
    <property type="project" value="UniProtKB-KW"/>
</dbReference>
<dbReference type="NCBIfam" id="NF033611">
    <property type="entry name" value="SAVED"/>
    <property type="match status" value="1"/>
</dbReference>
<accession>A0A0U9H710</accession>
<dbReference type="RefSeq" id="WP_058950481.1">
    <property type="nucleotide sequence ID" value="NZ_BBXV01000027.1"/>
</dbReference>
<reference evidence="3" key="1">
    <citation type="submission" date="2015-07" db="EMBL/GenBank/DDBJ databases">
        <title>Draft Genome Sequence of Oceanobacillus picturae Heshi-B3 that Was Isolated from Fermented Rice Bran with Aging Salted Mackerel, Which Was Named Heshiko as Traditional Fermented Seafood in Japan.</title>
        <authorList>
            <person name="Akuzawa S."/>
            <person name="Nakagawa J."/>
            <person name="Kanekatsu T."/>
            <person name="Kanesaki Y."/>
            <person name="Suzuki T."/>
        </authorList>
    </citation>
    <scope>NUCLEOTIDE SEQUENCE [LARGE SCALE GENOMIC DNA]</scope>
    <source>
        <strain evidence="3">Heshi-B3</strain>
    </source>
</reference>
<keyword evidence="2" id="KW-0255">Endonuclease</keyword>
<feature type="domain" description="SMODS-associated and fused to various effectors" evidence="1">
    <location>
        <begin position="176"/>
        <end position="366"/>
    </location>
</feature>
<name>A0A0U9H710_9BACI</name>
<comment type="caution">
    <text evidence="2">The sequence shown here is derived from an EMBL/GenBank/DDBJ whole genome shotgun (WGS) entry which is preliminary data.</text>
</comment>
<evidence type="ECO:0000259" key="1">
    <source>
        <dbReference type="Pfam" id="PF18145"/>
    </source>
</evidence>
<dbReference type="OrthoDB" id="5379188at2"/>
<keyword evidence="2" id="KW-0540">Nuclease</keyword>
<dbReference type="Proteomes" id="UP000052946">
    <property type="component" value="Unassembled WGS sequence"/>
</dbReference>
<dbReference type="AlphaFoldDB" id="A0A0U9H710"/>
<keyword evidence="2" id="KW-0378">Hydrolase</keyword>
<reference evidence="2 3" key="2">
    <citation type="journal article" date="2016" name="Genome Announc.">
        <title>Draft Genome Sequence of Oceanobacillus picturae Heshi-B3, Isolated from Fermented Rice Bran in a Traditional Japanese Seafood Dish.</title>
        <authorList>
            <person name="Akuzawa S."/>
            <person name="Nagaoka J."/>
            <person name="Kanekatsu M."/>
            <person name="Kanesaki Y."/>
            <person name="Suzuki T."/>
        </authorList>
    </citation>
    <scope>NUCLEOTIDE SEQUENCE [LARGE SCALE GENOMIC DNA]</scope>
    <source>
        <strain evidence="2 3">Heshi-B3</strain>
    </source>
</reference>
<protein>
    <submittedName>
        <fullName evidence="2">Endonuclease</fullName>
    </submittedName>
</protein>
<evidence type="ECO:0000313" key="2">
    <source>
        <dbReference type="EMBL" id="GAQ18490.1"/>
    </source>
</evidence>
<sequence>MGRRELSAAEKYHLWAISGGLCSFKGCKKRLIRNDNGRLNNVGEIAHIIGYAKNSARHEYIEEYGLQNDTENIKNLTLMCKEHHTVIDGHYSKVDYPPNLLFEWKAEHEKKIASWIGEKKKSIALIHKRFGPPINKLHHSGEPPYLLLEAVEEQEEFVDFTRNGWLDAKQRNINLQHKFQETIQENDADVLEVFPMSPIPLLIHLGFLLSDTVPLSIYQWNREEENWVQDSPQHIESSYPNVRQEGDIQGNDELAIMVGVSGQVHIRDVEKTLNQPVDILSFHVKDPNVKSILYRDGVKFIQAMVKEKTEQLLGKYDYQKLHLFCAVPAGLAIEIGRGINTNIWGEVCLYEYKRMNNPRYHYAISLP</sequence>
<dbReference type="InterPro" id="IPR040836">
    <property type="entry name" value="SAVED"/>
</dbReference>